<keyword evidence="8" id="KW-1185">Reference proteome</keyword>
<evidence type="ECO:0000256" key="3">
    <source>
        <dbReference type="ARBA" id="ARBA00022989"/>
    </source>
</evidence>
<reference evidence="7" key="1">
    <citation type="submission" date="2022-01" db="EMBL/GenBank/DDBJ databases">
        <authorList>
            <person name="King R."/>
        </authorList>
    </citation>
    <scope>NUCLEOTIDE SEQUENCE</scope>
</reference>
<feature type="transmembrane region" description="Helical" evidence="5">
    <location>
        <begin position="188"/>
        <end position="208"/>
    </location>
</feature>
<dbReference type="PANTHER" id="PTHR22911">
    <property type="entry name" value="ACYL-MALONYL CONDENSING ENZYME-RELATED"/>
    <property type="match status" value="1"/>
</dbReference>
<gene>
    <name evidence="7" type="ORF">CHIRRI_LOCUS2762</name>
</gene>
<name>A0A9N9WN73_9DIPT</name>
<evidence type="ECO:0000313" key="7">
    <source>
        <dbReference type="EMBL" id="CAG9799804.1"/>
    </source>
</evidence>
<dbReference type="OrthoDB" id="306876at2759"/>
<feature type="transmembrane region" description="Helical" evidence="5">
    <location>
        <begin position="71"/>
        <end position="89"/>
    </location>
</feature>
<feature type="transmembrane region" description="Helical" evidence="5">
    <location>
        <begin position="7"/>
        <end position="28"/>
    </location>
</feature>
<feature type="transmembrane region" description="Helical" evidence="5">
    <location>
        <begin position="251"/>
        <end position="268"/>
    </location>
</feature>
<evidence type="ECO:0000256" key="5">
    <source>
        <dbReference type="SAM" id="Phobius"/>
    </source>
</evidence>
<evidence type="ECO:0000256" key="4">
    <source>
        <dbReference type="ARBA" id="ARBA00023136"/>
    </source>
</evidence>
<dbReference type="PANTHER" id="PTHR22911:SF6">
    <property type="entry name" value="SOLUTE CARRIER FAMILY 35 MEMBER G1"/>
    <property type="match status" value="1"/>
</dbReference>
<reference evidence="7" key="2">
    <citation type="submission" date="2022-10" db="EMBL/GenBank/DDBJ databases">
        <authorList>
            <consortium name="ENA_rothamsted_submissions"/>
            <consortium name="culmorum"/>
            <person name="King R."/>
        </authorList>
    </citation>
    <scope>NUCLEOTIDE SEQUENCE</scope>
</reference>
<evidence type="ECO:0000256" key="2">
    <source>
        <dbReference type="ARBA" id="ARBA00022692"/>
    </source>
</evidence>
<comment type="subcellular location">
    <subcellularLocation>
        <location evidence="1">Membrane</location>
        <topology evidence="1">Multi-pass membrane protein</topology>
    </subcellularLocation>
</comment>
<feature type="transmembrane region" description="Helical" evidence="5">
    <location>
        <begin position="220"/>
        <end position="239"/>
    </location>
</feature>
<dbReference type="EMBL" id="OU895877">
    <property type="protein sequence ID" value="CAG9799804.1"/>
    <property type="molecule type" value="Genomic_DNA"/>
</dbReference>
<feature type="transmembrane region" description="Helical" evidence="5">
    <location>
        <begin position="125"/>
        <end position="142"/>
    </location>
</feature>
<evidence type="ECO:0000259" key="6">
    <source>
        <dbReference type="Pfam" id="PF00892"/>
    </source>
</evidence>
<evidence type="ECO:0000256" key="1">
    <source>
        <dbReference type="ARBA" id="ARBA00004141"/>
    </source>
</evidence>
<feature type="domain" description="EamA" evidence="6">
    <location>
        <begin position="159"/>
        <end position="289"/>
    </location>
</feature>
<protein>
    <recommendedName>
        <fullName evidence="6">EamA domain-containing protein</fullName>
    </recommendedName>
</protein>
<dbReference type="Pfam" id="PF00892">
    <property type="entry name" value="EamA"/>
    <property type="match status" value="2"/>
</dbReference>
<keyword evidence="2 5" id="KW-0812">Transmembrane</keyword>
<keyword evidence="3 5" id="KW-1133">Transmembrane helix</keyword>
<sequence>MAVKVNQFLGIIFGILSSLCFSLCSVIAKYLIEISPVELTLYRFIGIFLPSLSIAIYRSENVFPDDKRDKIALFLRCFIGTTGLMLNFYAVQNMNLGDSSVIIYSTPVFVAIFSKIFLNEPCSLFNCFNIALSMVGIVFIIQPNSLFNHNSTSSTSTLWGPVAAILSAIFGSNVIIILRILKHLHHSVIMSNTGIFAILYTLIVLMIMNEFCSPCSFKERVLIVGLAVFSYFGQMLLTVSLQYEEPNVVSMTRSTIVLFSFIWQILFFNEILSASSLFGAFLIILSNFLNAFLAVSKQKYLSNKFLRLIQF</sequence>
<accession>A0A9N9WN73</accession>
<dbReference type="InterPro" id="IPR037185">
    <property type="entry name" value="EmrE-like"/>
</dbReference>
<feature type="transmembrane region" description="Helical" evidence="5">
    <location>
        <begin position="274"/>
        <end position="295"/>
    </location>
</feature>
<keyword evidence="4 5" id="KW-0472">Membrane</keyword>
<dbReference type="SUPFAM" id="SSF103481">
    <property type="entry name" value="Multidrug resistance efflux transporter EmrE"/>
    <property type="match status" value="2"/>
</dbReference>
<feature type="domain" description="EamA" evidence="6">
    <location>
        <begin position="9"/>
        <end position="141"/>
    </location>
</feature>
<proteinExistence type="predicted"/>
<feature type="transmembrane region" description="Helical" evidence="5">
    <location>
        <begin position="162"/>
        <end position="181"/>
    </location>
</feature>
<dbReference type="GO" id="GO:0016020">
    <property type="term" value="C:membrane"/>
    <property type="evidence" value="ECO:0007669"/>
    <property type="project" value="UniProtKB-SubCell"/>
</dbReference>
<dbReference type="AlphaFoldDB" id="A0A9N9WN73"/>
<feature type="transmembrane region" description="Helical" evidence="5">
    <location>
        <begin position="101"/>
        <end position="118"/>
    </location>
</feature>
<feature type="transmembrane region" description="Helical" evidence="5">
    <location>
        <begin position="40"/>
        <end position="59"/>
    </location>
</feature>
<evidence type="ECO:0000313" key="8">
    <source>
        <dbReference type="Proteomes" id="UP001153620"/>
    </source>
</evidence>
<dbReference type="InterPro" id="IPR000620">
    <property type="entry name" value="EamA_dom"/>
</dbReference>
<dbReference type="Proteomes" id="UP001153620">
    <property type="component" value="Chromosome 1"/>
</dbReference>
<organism evidence="7 8">
    <name type="scientific">Chironomus riparius</name>
    <dbReference type="NCBI Taxonomy" id="315576"/>
    <lineage>
        <taxon>Eukaryota</taxon>
        <taxon>Metazoa</taxon>
        <taxon>Ecdysozoa</taxon>
        <taxon>Arthropoda</taxon>
        <taxon>Hexapoda</taxon>
        <taxon>Insecta</taxon>
        <taxon>Pterygota</taxon>
        <taxon>Neoptera</taxon>
        <taxon>Endopterygota</taxon>
        <taxon>Diptera</taxon>
        <taxon>Nematocera</taxon>
        <taxon>Chironomoidea</taxon>
        <taxon>Chironomidae</taxon>
        <taxon>Chironominae</taxon>
        <taxon>Chironomus</taxon>
    </lineage>
</organism>